<dbReference type="InterPro" id="IPR005538">
    <property type="entry name" value="LrgA/CidA"/>
</dbReference>
<feature type="transmembrane region" description="Helical" evidence="6">
    <location>
        <begin position="89"/>
        <end position="111"/>
    </location>
</feature>
<evidence type="ECO:0000313" key="8">
    <source>
        <dbReference type="Proteomes" id="UP000294881"/>
    </source>
</evidence>
<evidence type="ECO:0000256" key="1">
    <source>
        <dbReference type="ARBA" id="ARBA00004651"/>
    </source>
</evidence>
<dbReference type="Proteomes" id="UP000294881">
    <property type="component" value="Unassembled WGS sequence"/>
</dbReference>
<evidence type="ECO:0000313" key="7">
    <source>
        <dbReference type="EMBL" id="TCO13798.1"/>
    </source>
</evidence>
<name>A0A4R2GTX9_9HYPH</name>
<evidence type="ECO:0000256" key="2">
    <source>
        <dbReference type="ARBA" id="ARBA00022475"/>
    </source>
</evidence>
<keyword evidence="3 6" id="KW-0812">Transmembrane</keyword>
<dbReference type="RefSeq" id="WP_132005856.1">
    <property type="nucleotide sequence ID" value="NZ_JBHUNN010000002.1"/>
</dbReference>
<comment type="caution">
    <text evidence="7">The sequence shown here is derived from an EMBL/GenBank/DDBJ whole genome shotgun (WGS) entry which is preliminary data.</text>
</comment>
<comment type="subcellular location">
    <subcellularLocation>
        <location evidence="1">Cell membrane</location>
        <topology evidence="1">Multi-pass membrane protein</topology>
    </subcellularLocation>
</comment>
<evidence type="ECO:0000256" key="4">
    <source>
        <dbReference type="ARBA" id="ARBA00022989"/>
    </source>
</evidence>
<keyword evidence="2" id="KW-1003">Cell membrane</keyword>
<keyword evidence="4 6" id="KW-1133">Transmembrane helix</keyword>
<organism evidence="7 8">
    <name type="scientific">Camelimonas lactis</name>
    <dbReference type="NCBI Taxonomy" id="659006"/>
    <lineage>
        <taxon>Bacteria</taxon>
        <taxon>Pseudomonadati</taxon>
        <taxon>Pseudomonadota</taxon>
        <taxon>Alphaproteobacteria</taxon>
        <taxon>Hyphomicrobiales</taxon>
        <taxon>Chelatococcaceae</taxon>
        <taxon>Camelimonas</taxon>
    </lineage>
</organism>
<evidence type="ECO:0000256" key="5">
    <source>
        <dbReference type="ARBA" id="ARBA00023136"/>
    </source>
</evidence>
<dbReference type="PANTHER" id="PTHR33931">
    <property type="entry name" value="HOLIN-LIKE PROTEIN CIDA-RELATED"/>
    <property type="match status" value="1"/>
</dbReference>
<dbReference type="GO" id="GO:0005886">
    <property type="term" value="C:plasma membrane"/>
    <property type="evidence" value="ECO:0007669"/>
    <property type="project" value="UniProtKB-SubCell"/>
</dbReference>
<dbReference type="AlphaFoldDB" id="A0A4R2GTX9"/>
<sequence>MTGYLPGLLALLLCQLAGEALSRLLRAPLPGAVLGLLLMTAILLTLRGRTPKSLVHASRSLIGVLSLLFVPAGVGVISLGKVVAGQTTAMVVALLVSVVITLAATAGAFVATSRWQERRRAATGRPAAGRGGEDAA</sequence>
<dbReference type="EMBL" id="SLWL01000005">
    <property type="protein sequence ID" value="TCO13798.1"/>
    <property type="molecule type" value="Genomic_DNA"/>
</dbReference>
<protein>
    <submittedName>
        <fullName evidence="7">Holin-like protein</fullName>
    </submittedName>
</protein>
<dbReference type="Pfam" id="PF03788">
    <property type="entry name" value="LrgA"/>
    <property type="match status" value="1"/>
</dbReference>
<feature type="transmembrane region" description="Helical" evidence="6">
    <location>
        <begin position="61"/>
        <end position="83"/>
    </location>
</feature>
<keyword evidence="8" id="KW-1185">Reference proteome</keyword>
<gene>
    <name evidence="7" type="ORF">EV666_105169</name>
</gene>
<reference evidence="7 8" key="1">
    <citation type="submission" date="2019-03" db="EMBL/GenBank/DDBJ databases">
        <title>Genomic Encyclopedia of Type Strains, Phase IV (KMG-IV): sequencing the most valuable type-strain genomes for metagenomic binning, comparative biology and taxonomic classification.</title>
        <authorList>
            <person name="Goeker M."/>
        </authorList>
    </citation>
    <scope>NUCLEOTIDE SEQUENCE [LARGE SCALE GENOMIC DNA]</scope>
    <source>
        <strain evidence="7 8">DSM 22958</strain>
    </source>
</reference>
<evidence type="ECO:0000256" key="6">
    <source>
        <dbReference type="SAM" id="Phobius"/>
    </source>
</evidence>
<evidence type="ECO:0000256" key="3">
    <source>
        <dbReference type="ARBA" id="ARBA00022692"/>
    </source>
</evidence>
<dbReference type="OrthoDB" id="385012at2"/>
<feature type="transmembrane region" description="Helical" evidence="6">
    <location>
        <begin position="32"/>
        <end position="49"/>
    </location>
</feature>
<accession>A0A4R2GTX9</accession>
<dbReference type="PANTHER" id="PTHR33931:SF2">
    <property type="entry name" value="HOLIN-LIKE PROTEIN CIDA"/>
    <property type="match status" value="1"/>
</dbReference>
<keyword evidence="5 6" id="KW-0472">Membrane</keyword>
<proteinExistence type="predicted"/>